<accession>A0A9P0MNW3</accession>
<evidence type="ECO:0000313" key="7">
    <source>
        <dbReference type="EMBL" id="CAH1397302.1"/>
    </source>
</evidence>
<dbReference type="Proteomes" id="UP001152798">
    <property type="component" value="Chromosome 3"/>
</dbReference>
<feature type="transmembrane region" description="Helical" evidence="6">
    <location>
        <begin position="257"/>
        <end position="279"/>
    </location>
</feature>
<keyword evidence="4 6" id="KW-1133">Transmembrane helix</keyword>
<dbReference type="InterPro" id="IPR007271">
    <property type="entry name" value="Nuc_sug_transpt"/>
</dbReference>
<evidence type="ECO:0000256" key="1">
    <source>
        <dbReference type="ARBA" id="ARBA00004141"/>
    </source>
</evidence>
<feature type="transmembrane region" description="Helical" evidence="6">
    <location>
        <begin position="213"/>
        <end position="237"/>
    </location>
</feature>
<evidence type="ECO:0000313" key="8">
    <source>
        <dbReference type="Proteomes" id="UP001152798"/>
    </source>
</evidence>
<dbReference type="Pfam" id="PF04142">
    <property type="entry name" value="Nuc_sug_transp"/>
    <property type="match status" value="1"/>
</dbReference>
<dbReference type="PIRSF" id="PIRSF005799">
    <property type="entry name" value="UDP-gal_transpt"/>
    <property type="match status" value="1"/>
</dbReference>
<protein>
    <submittedName>
        <fullName evidence="7">Uncharacterized protein</fullName>
    </submittedName>
</protein>
<keyword evidence="5 6" id="KW-0472">Membrane</keyword>
<dbReference type="OrthoDB" id="419167at2759"/>
<evidence type="ECO:0000256" key="6">
    <source>
        <dbReference type="SAM" id="Phobius"/>
    </source>
</evidence>
<comment type="subcellular location">
    <subcellularLocation>
        <location evidence="1">Membrane</location>
        <topology evidence="1">Multi-pass membrane protein</topology>
    </subcellularLocation>
</comment>
<dbReference type="EMBL" id="OV725079">
    <property type="protein sequence ID" value="CAH1397302.1"/>
    <property type="molecule type" value="Genomic_DNA"/>
</dbReference>
<evidence type="ECO:0000256" key="5">
    <source>
        <dbReference type="ARBA" id="ARBA00023136"/>
    </source>
</evidence>
<sequence>MLGIDTCQEMFPSRWSLWLFLLYVTLFVNQGWLVTRSQKSDNKYNYDTEIAVFLTEGIKLFVCIVGYSFQHSLLSIVSETSRNIRVAVLYFVPAGLYCIYNNLSYINLSTFDPTTYFLALQLRVVATGVVFQFIFNKKLSGKQWFSLVLLTAGCMLKVINFGDAPVEIAHQAQGKQLSLSASLSSLLLLLQVACSCLAGVYNEYLLKSHSENLSLYLQNIFQYLDSIICIIAILSFGGNINKLFNHETYVPFHNIKVFLVIFNNAAIGIVTSFFLRYLNSILKTFASGLELVFTAILSRLLFSIPIYLNTVLSIFIVTVATVIYSQNPVSTTKVTGKKDREKLLDKTESIV</sequence>
<dbReference type="GO" id="GO:0000139">
    <property type="term" value="C:Golgi membrane"/>
    <property type="evidence" value="ECO:0007669"/>
    <property type="project" value="InterPro"/>
</dbReference>
<feature type="transmembrane region" description="Helical" evidence="6">
    <location>
        <begin position="300"/>
        <end position="324"/>
    </location>
</feature>
<keyword evidence="2" id="KW-0762">Sugar transport</keyword>
<keyword evidence="3 6" id="KW-0812">Transmembrane</keyword>
<evidence type="ECO:0000256" key="3">
    <source>
        <dbReference type="ARBA" id="ARBA00022692"/>
    </source>
</evidence>
<reference evidence="7" key="1">
    <citation type="submission" date="2022-01" db="EMBL/GenBank/DDBJ databases">
        <authorList>
            <person name="King R."/>
        </authorList>
    </citation>
    <scope>NUCLEOTIDE SEQUENCE</scope>
</reference>
<organism evidence="7 8">
    <name type="scientific">Nezara viridula</name>
    <name type="common">Southern green stink bug</name>
    <name type="synonym">Cimex viridulus</name>
    <dbReference type="NCBI Taxonomy" id="85310"/>
    <lineage>
        <taxon>Eukaryota</taxon>
        <taxon>Metazoa</taxon>
        <taxon>Ecdysozoa</taxon>
        <taxon>Arthropoda</taxon>
        <taxon>Hexapoda</taxon>
        <taxon>Insecta</taxon>
        <taxon>Pterygota</taxon>
        <taxon>Neoptera</taxon>
        <taxon>Paraneoptera</taxon>
        <taxon>Hemiptera</taxon>
        <taxon>Heteroptera</taxon>
        <taxon>Panheteroptera</taxon>
        <taxon>Pentatomomorpha</taxon>
        <taxon>Pentatomoidea</taxon>
        <taxon>Pentatomidae</taxon>
        <taxon>Pentatominae</taxon>
        <taxon>Nezara</taxon>
    </lineage>
</organism>
<feature type="transmembrane region" description="Helical" evidence="6">
    <location>
        <begin position="15"/>
        <end position="34"/>
    </location>
</feature>
<gene>
    <name evidence="7" type="ORF">NEZAVI_LOCUS7152</name>
</gene>
<feature type="transmembrane region" description="Helical" evidence="6">
    <location>
        <begin position="182"/>
        <end position="201"/>
    </location>
</feature>
<name>A0A9P0MNW3_NEZVI</name>
<keyword evidence="8" id="KW-1185">Reference proteome</keyword>
<dbReference type="AlphaFoldDB" id="A0A9P0MNW3"/>
<feature type="transmembrane region" description="Helical" evidence="6">
    <location>
        <begin position="84"/>
        <end position="103"/>
    </location>
</feature>
<evidence type="ECO:0000256" key="2">
    <source>
        <dbReference type="ARBA" id="ARBA00022597"/>
    </source>
</evidence>
<proteinExistence type="predicted"/>
<feature type="transmembrane region" description="Helical" evidence="6">
    <location>
        <begin position="115"/>
        <end position="135"/>
    </location>
</feature>
<dbReference type="PANTHER" id="PTHR10231">
    <property type="entry name" value="NUCLEOTIDE-SUGAR TRANSMEMBRANE TRANSPORTER"/>
    <property type="match status" value="1"/>
</dbReference>
<dbReference type="GO" id="GO:0015165">
    <property type="term" value="F:pyrimidine nucleotide-sugar transmembrane transporter activity"/>
    <property type="evidence" value="ECO:0007669"/>
    <property type="project" value="InterPro"/>
</dbReference>
<keyword evidence="2" id="KW-0813">Transport</keyword>
<evidence type="ECO:0000256" key="4">
    <source>
        <dbReference type="ARBA" id="ARBA00022989"/>
    </source>
</evidence>